<proteinExistence type="inferred from homology"/>
<evidence type="ECO:0000256" key="1">
    <source>
        <dbReference type="ARBA" id="ARBA00006484"/>
    </source>
</evidence>
<gene>
    <name evidence="5" type="ORF">A5642_23355</name>
</gene>
<dbReference type="Gene3D" id="3.40.50.720">
    <property type="entry name" value="NAD(P)-binding Rossmann-like Domain"/>
    <property type="match status" value="1"/>
</dbReference>
<dbReference type="PANTHER" id="PTHR43391:SF14">
    <property type="entry name" value="DEHYDROGENASE_REDUCTASE SDR FAMILY PROTEIN 7-LIKE"/>
    <property type="match status" value="1"/>
</dbReference>
<keyword evidence="2" id="KW-0521">NADP</keyword>
<dbReference type="PROSITE" id="PS00061">
    <property type="entry name" value="ADH_SHORT"/>
    <property type="match status" value="1"/>
</dbReference>
<dbReference type="PRINTS" id="PR00081">
    <property type="entry name" value="GDHRDH"/>
</dbReference>
<sequence length="264" mass="27162">MSATVAVVTGAGRGIGLAIAEALAARGHRVLLTDVDGDAAQRAAATVGRGAWGMAQDVRDVAGHQAVAAAAAEQGRLAVWVNNAGVLHAGNSWEQPAEHVIQTLDVNVRGMMAGCMAAVNAMGAEGGVVLNIASISALTPVPGLAVYAATKAAVLSYTTSLQGELRSAGLPIRARALCPDVVNTEMVTSRAHDPGAALLFSGPKPLAAEDIARAALELIDSHQIFRVVPRWRGLIARASDVVPAAGLRALALMRTLGLRRQRSR</sequence>
<dbReference type="EMBL" id="LZSF01000161">
    <property type="protein sequence ID" value="OBA86083.1"/>
    <property type="molecule type" value="Genomic_DNA"/>
</dbReference>
<dbReference type="InterPro" id="IPR036291">
    <property type="entry name" value="NAD(P)-bd_dom_sf"/>
</dbReference>
<dbReference type="Proteomes" id="UP000093962">
    <property type="component" value="Unassembled WGS sequence"/>
</dbReference>
<comment type="similarity">
    <text evidence="1 4">Belongs to the short-chain dehydrogenases/reductases (SDR) family.</text>
</comment>
<reference evidence="5 6" key="1">
    <citation type="submission" date="2016-06" db="EMBL/GenBank/DDBJ databases">
        <authorList>
            <person name="Kjaerup R.B."/>
            <person name="Dalgaard T.S."/>
            <person name="Juul-Madsen H.R."/>
        </authorList>
    </citation>
    <scope>NUCLEOTIDE SEQUENCE [LARGE SCALE GENOMIC DNA]</scope>
    <source>
        <strain evidence="5 6">1199456.5</strain>
    </source>
</reference>
<accession>A0A1A0MMU0</accession>
<dbReference type="CDD" id="cd05233">
    <property type="entry name" value="SDR_c"/>
    <property type="match status" value="1"/>
</dbReference>
<name>A0A1A0MMU0_MYCMU</name>
<evidence type="ECO:0000313" key="5">
    <source>
        <dbReference type="EMBL" id="OBA86083.1"/>
    </source>
</evidence>
<comment type="caution">
    <text evidence="5">The sequence shown here is derived from an EMBL/GenBank/DDBJ whole genome shotgun (WGS) entry which is preliminary data.</text>
</comment>
<protein>
    <submittedName>
        <fullName evidence="5">Short-chain dehydrogenase</fullName>
    </submittedName>
</protein>
<dbReference type="InterPro" id="IPR002347">
    <property type="entry name" value="SDR_fam"/>
</dbReference>
<evidence type="ECO:0000256" key="2">
    <source>
        <dbReference type="ARBA" id="ARBA00022857"/>
    </source>
</evidence>
<evidence type="ECO:0000256" key="4">
    <source>
        <dbReference type="RuleBase" id="RU000363"/>
    </source>
</evidence>
<dbReference type="SUPFAM" id="SSF51735">
    <property type="entry name" value="NAD(P)-binding Rossmann-fold domains"/>
    <property type="match status" value="1"/>
</dbReference>
<evidence type="ECO:0000256" key="3">
    <source>
        <dbReference type="ARBA" id="ARBA00023002"/>
    </source>
</evidence>
<evidence type="ECO:0000313" key="6">
    <source>
        <dbReference type="Proteomes" id="UP000093962"/>
    </source>
</evidence>
<dbReference type="Pfam" id="PF00106">
    <property type="entry name" value="adh_short"/>
    <property type="match status" value="1"/>
</dbReference>
<dbReference type="PANTHER" id="PTHR43391">
    <property type="entry name" value="RETINOL DEHYDROGENASE-RELATED"/>
    <property type="match status" value="1"/>
</dbReference>
<organism evidence="5 6">
    <name type="scientific">Mycolicibacterium mucogenicum</name>
    <name type="common">Mycobacterium mucogenicum</name>
    <dbReference type="NCBI Taxonomy" id="56689"/>
    <lineage>
        <taxon>Bacteria</taxon>
        <taxon>Bacillati</taxon>
        <taxon>Actinomycetota</taxon>
        <taxon>Actinomycetes</taxon>
        <taxon>Mycobacteriales</taxon>
        <taxon>Mycobacteriaceae</taxon>
        <taxon>Mycolicibacterium</taxon>
    </lineage>
</organism>
<dbReference type="InterPro" id="IPR020904">
    <property type="entry name" value="Sc_DH/Rdtase_CS"/>
</dbReference>
<dbReference type="GO" id="GO:0016491">
    <property type="term" value="F:oxidoreductase activity"/>
    <property type="evidence" value="ECO:0007669"/>
    <property type="project" value="UniProtKB-KW"/>
</dbReference>
<dbReference type="PRINTS" id="PR00080">
    <property type="entry name" value="SDRFAMILY"/>
</dbReference>
<dbReference type="RefSeq" id="WP_064859456.1">
    <property type="nucleotide sequence ID" value="NZ_LZSF01000161.1"/>
</dbReference>
<keyword evidence="3" id="KW-0560">Oxidoreductase</keyword>
<dbReference type="AlphaFoldDB" id="A0A1A0MMU0"/>
<dbReference type="OrthoDB" id="9792003at2"/>